<dbReference type="InterPro" id="IPR058240">
    <property type="entry name" value="rSAM_sf"/>
</dbReference>
<dbReference type="InterPro" id="IPR013483">
    <property type="entry name" value="MoaA"/>
</dbReference>
<feature type="binding site" evidence="12">
    <location>
        <position position="31"/>
    </location>
    <ligand>
        <name>[4Fe-4S] cluster</name>
        <dbReference type="ChEBI" id="CHEBI:49883"/>
        <label>1</label>
        <note>4Fe-4S-S-AdoMet</note>
    </ligand>
</feature>
<evidence type="ECO:0000256" key="4">
    <source>
        <dbReference type="ARBA" id="ARBA00022723"/>
    </source>
</evidence>
<comment type="similarity">
    <text evidence="12">Belongs to the radical SAM superfamily. MoaA family.</text>
</comment>
<sequence>MKQRILDKLGRPLKDLRISVTDRCNFRCQYCMPEEIFGRDYVFLPKHKLLSFEEISRIVRIFASLGVTKIRITGGEPLLRKDLPELIRMISSTQMIEDIALTTNGVLLPHLALKLKQAGLQRINVSLDTLDNERFSQLNSRYHHVQQVLDGIEAAHQAGLEVKVNMVVMKGINDDEIITVARYFRDTETILRFIEFMDVGNTNGWNLKQVISKQEIVERIHAEMPIEKINPNYFGEVATRYRYIGTHKEFGVISSITEPFCTSCTRARLSSDGHLYTCLFASSGYNLLEYVRSGATDEEVKAKIIEIWQARMDRYSEERLQQTRQSHRQKIEMSYIGG</sequence>
<keyword evidence="2 12" id="KW-0004">4Fe-4S</keyword>
<dbReference type="InterPro" id="IPR006638">
    <property type="entry name" value="Elp3/MiaA/NifB-like_rSAM"/>
</dbReference>
<evidence type="ECO:0000256" key="9">
    <source>
        <dbReference type="ARBA" id="ARBA00023150"/>
    </source>
</evidence>
<dbReference type="SUPFAM" id="SSF102114">
    <property type="entry name" value="Radical SAM enzymes"/>
    <property type="match status" value="1"/>
</dbReference>
<evidence type="ECO:0000256" key="6">
    <source>
        <dbReference type="ARBA" id="ARBA00023004"/>
    </source>
</evidence>
<feature type="binding site" evidence="12">
    <location>
        <position position="264"/>
    </location>
    <ligand>
        <name>[4Fe-4S] cluster</name>
        <dbReference type="ChEBI" id="CHEBI:49883"/>
        <label>2</label>
        <note>4Fe-4S-substrate</note>
    </ligand>
</feature>
<dbReference type="PROSITE" id="PS01305">
    <property type="entry name" value="MOAA_NIFB_PQQE"/>
    <property type="match status" value="1"/>
</dbReference>
<dbReference type="InterPro" id="IPR013785">
    <property type="entry name" value="Aldolase_TIM"/>
</dbReference>
<dbReference type="InterPro" id="IPR040064">
    <property type="entry name" value="MoaA-like"/>
</dbReference>
<feature type="binding site" evidence="12">
    <location>
        <position position="75"/>
    </location>
    <ligand>
        <name>S-adenosyl-L-methionine</name>
        <dbReference type="ChEBI" id="CHEBI:59789"/>
    </ligand>
</feature>
<dbReference type="Proteomes" id="UP000251213">
    <property type="component" value="Unassembled WGS sequence"/>
</dbReference>
<comment type="subunit">
    <text evidence="12">Monomer and homodimer.</text>
</comment>
<feature type="binding site" evidence="12">
    <location>
        <position position="163"/>
    </location>
    <ligand>
        <name>GTP</name>
        <dbReference type="ChEBI" id="CHEBI:37565"/>
    </ligand>
</feature>
<dbReference type="InterPro" id="IPR000385">
    <property type="entry name" value="MoaA_NifB_PqqE_Fe-S-bd_CS"/>
</dbReference>
<dbReference type="CDD" id="cd01335">
    <property type="entry name" value="Radical_SAM"/>
    <property type="match status" value="1"/>
</dbReference>
<feature type="binding site" evidence="12">
    <location>
        <position position="278"/>
    </location>
    <ligand>
        <name>[4Fe-4S] cluster</name>
        <dbReference type="ChEBI" id="CHEBI:49883"/>
        <label>2</label>
        <note>4Fe-4S-substrate</note>
    </ligand>
</feature>
<dbReference type="GO" id="GO:0006777">
    <property type="term" value="P:Mo-molybdopterin cofactor biosynthetic process"/>
    <property type="evidence" value="ECO:0007669"/>
    <property type="project" value="UniProtKB-UniRule"/>
</dbReference>
<dbReference type="PANTHER" id="PTHR22960:SF0">
    <property type="entry name" value="MOLYBDENUM COFACTOR BIOSYNTHESIS PROTEIN 1"/>
    <property type="match status" value="1"/>
</dbReference>
<feature type="binding site" evidence="12">
    <location>
        <position position="197"/>
    </location>
    <ligand>
        <name>S-adenosyl-L-methionine</name>
        <dbReference type="ChEBI" id="CHEBI:59789"/>
    </ligand>
</feature>
<dbReference type="InterPro" id="IPR050105">
    <property type="entry name" value="MoCo_biosynth_MoaA/MoaC"/>
</dbReference>
<dbReference type="EC" id="4.1.99.22" evidence="1 12"/>
<dbReference type="GO" id="GO:0051539">
    <property type="term" value="F:4 iron, 4 sulfur cluster binding"/>
    <property type="evidence" value="ECO:0007669"/>
    <property type="project" value="UniProtKB-UniRule"/>
</dbReference>
<dbReference type="NCBIfam" id="NF001199">
    <property type="entry name" value="PRK00164.2-1"/>
    <property type="match status" value="1"/>
</dbReference>
<comment type="pathway">
    <text evidence="12">Cofactor biosynthesis; molybdopterin biosynthesis.</text>
</comment>
<keyword evidence="5 12" id="KW-0547">Nucleotide-binding</keyword>
<feature type="binding site" evidence="12">
    <location>
        <position position="28"/>
    </location>
    <ligand>
        <name>[4Fe-4S] cluster</name>
        <dbReference type="ChEBI" id="CHEBI:49883"/>
        <label>1</label>
        <note>4Fe-4S-S-AdoMet</note>
    </ligand>
</feature>
<dbReference type="RefSeq" id="WP_113657773.1">
    <property type="nucleotide sequence ID" value="NZ_KZ845664.1"/>
</dbReference>
<keyword evidence="10 12" id="KW-0456">Lyase</keyword>
<feature type="binding site" evidence="12">
    <location>
        <begin position="266"/>
        <end position="268"/>
    </location>
    <ligand>
        <name>GTP</name>
        <dbReference type="ChEBI" id="CHEBI:37565"/>
    </ligand>
</feature>
<dbReference type="Pfam" id="PF06463">
    <property type="entry name" value="Mob_synth_C"/>
    <property type="match status" value="1"/>
</dbReference>
<dbReference type="PANTHER" id="PTHR22960">
    <property type="entry name" value="MOLYBDOPTERIN COFACTOR SYNTHESIS PROTEIN A"/>
    <property type="match status" value="1"/>
</dbReference>
<evidence type="ECO:0000256" key="12">
    <source>
        <dbReference type="HAMAP-Rule" id="MF_01225"/>
    </source>
</evidence>
<dbReference type="GO" id="GO:0005525">
    <property type="term" value="F:GTP binding"/>
    <property type="evidence" value="ECO:0007669"/>
    <property type="project" value="UniProtKB-UniRule"/>
</dbReference>
<name>A0A364K733_9BACL</name>
<evidence type="ECO:0000256" key="7">
    <source>
        <dbReference type="ARBA" id="ARBA00023014"/>
    </source>
</evidence>
<dbReference type="CDD" id="cd21117">
    <property type="entry name" value="Twitch_MoaA"/>
    <property type="match status" value="1"/>
</dbReference>
<gene>
    <name evidence="12 14" type="primary">moaA</name>
    <name evidence="14" type="ORF">DL897_03535</name>
</gene>
<evidence type="ECO:0000259" key="13">
    <source>
        <dbReference type="PROSITE" id="PS51918"/>
    </source>
</evidence>
<evidence type="ECO:0000256" key="2">
    <source>
        <dbReference type="ARBA" id="ARBA00022485"/>
    </source>
</evidence>
<dbReference type="Pfam" id="PF04055">
    <property type="entry name" value="Radical_SAM"/>
    <property type="match status" value="1"/>
</dbReference>
<dbReference type="SFLD" id="SFLDG01383">
    <property type="entry name" value="cyclic_pyranopterin_phosphate"/>
    <property type="match status" value="1"/>
</dbReference>
<protein>
    <recommendedName>
        <fullName evidence="1 12">GTP 3',8-cyclase</fullName>
        <ecNumber evidence="1 12">4.1.99.22</ecNumber>
    </recommendedName>
    <alternativeName>
        <fullName evidence="12">Molybdenum cofactor biosynthesis protein A</fullName>
    </alternativeName>
</protein>
<evidence type="ECO:0000256" key="8">
    <source>
        <dbReference type="ARBA" id="ARBA00023134"/>
    </source>
</evidence>
<dbReference type="UniPathway" id="UPA00344"/>
<keyword evidence="6 12" id="KW-0408">Iron</keyword>
<reference evidence="14 15" key="1">
    <citation type="submission" date="2018-06" db="EMBL/GenBank/DDBJ databases">
        <title>Thermoflavimicrobium daqus sp. nov., a thermophilic microbe isolated from Moutai-flavour Daqu.</title>
        <authorList>
            <person name="Wang X."/>
            <person name="Zhou H."/>
        </authorList>
    </citation>
    <scope>NUCLEOTIDE SEQUENCE [LARGE SCALE GENOMIC DNA]</scope>
    <source>
        <strain evidence="14 15">FBKL4.011</strain>
    </source>
</reference>
<keyword evidence="15" id="KW-1185">Reference proteome</keyword>
<dbReference type="Gene3D" id="3.20.20.70">
    <property type="entry name" value="Aldolase class I"/>
    <property type="match status" value="1"/>
</dbReference>
<comment type="catalytic activity">
    <reaction evidence="11 12">
        <text>GTP + AH2 + S-adenosyl-L-methionine = (8S)-3',8-cyclo-7,8-dihydroguanosine 5'-triphosphate + 5'-deoxyadenosine + L-methionine + A + H(+)</text>
        <dbReference type="Rhea" id="RHEA:49576"/>
        <dbReference type="ChEBI" id="CHEBI:13193"/>
        <dbReference type="ChEBI" id="CHEBI:15378"/>
        <dbReference type="ChEBI" id="CHEBI:17319"/>
        <dbReference type="ChEBI" id="CHEBI:17499"/>
        <dbReference type="ChEBI" id="CHEBI:37565"/>
        <dbReference type="ChEBI" id="CHEBI:57844"/>
        <dbReference type="ChEBI" id="CHEBI:59789"/>
        <dbReference type="ChEBI" id="CHEBI:131766"/>
        <dbReference type="EC" id="4.1.99.22"/>
    </reaction>
</comment>
<comment type="cofactor">
    <cofactor evidence="12">
        <name>[4Fe-4S] cluster</name>
        <dbReference type="ChEBI" id="CHEBI:49883"/>
    </cofactor>
    <text evidence="12">Binds 2 [4Fe-4S] clusters. Binds 1 [4Fe-4S] cluster coordinated with 3 cysteines and an exchangeable S-adenosyl-L-methionine and 1 [4Fe-4S] cluster coordinated with 3 cysteines and the GTP-derived substrate.</text>
</comment>
<feature type="binding site" evidence="12">
    <location>
        <position position="261"/>
    </location>
    <ligand>
        <name>[4Fe-4S] cluster</name>
        <dbReference type="ChEBI" id="CHEBI:49883"/>
        <label>2</label>
        <note>4Fe-4S-substrate</note>
    </ligand>
</feature>
<dbReference type="SFLD" id="SFLDS00029">
    <property type="entry name" value="Radical_SAM"/>
    <property type="match status" value="1"/>
</dbReference>
<accession>A0A364K733</accession>
<evidence type="ECO:0000256" key="11">
    <source>
        <dbReference type="ARBA" id="ARBA00048697"/>
    </source>
</evidence>
<dbReference type="PROSITE" id="PS51918">
    <property type="entry name" value="RADICAL_SAM"/>
    <property type="match status" value="1"/>
</dbReference>
<dbReference type="EMBL" id="QJKK01000002">
    <property type="protein sequence ID" value="RAL26088.1"/>
    <property type="molecule type" value="Genomic_DNA"/>
</dbReference>
<dbReference type="GO" id="GO:1904047">
    <property type="term" value="F:S-adenosyl-L-methionine binding"/>
    <property type="evidence" value="ECO:0007669"/>
    <property type="project" value="UniProtKB-UniRule"/>
</dbReference>
<dbReference type="GO" id="GO:0061798">
    <property type="term" value="F:GTP 3',8'-cyclase activity"/>
    <property type="evidence" value="ECO:0007669"/>
    <property type="project" value="UniProtKB-UniRule"/>
</dbReference>
<feature type="binding site" evidence="12">
    <location>
        <position position="30"/>
    </location>
    <ligand>
        <name>S-adenosyl-L-methionine</name>
        <dbReference type="ChEBI" id="CHEBI:59789"/>
    </ligand>
</feature>
<dbReference type="InterPro" id="IPR007197">
    <property type="entry name" value="rSAM"/>
</dbReference>
<evidence type="ECO:0000256" key="1">
    <source>
        <dbReference type="ARBA" id="ARBA00012167"/>
    </source>
</evidence>
<dbReference type="InterPro" id="IPR010505">
    <property type="entry name" value="MoaA_twitch"/>
</dbReference>
<dbReference type="OrthoDB" id="9763993at2"/>
<keyword evidence="3 12" id="KW-0949">S-adenosyl-L-methionine</keyword>
<feature type="binding site" evidence="12">
    <location>
        <position position="24"/>
    </location>
    <ligand>
        <name>[4Fe-4S] cluster</name>
        <dbReference type="ChEBI" id="CHEBI:49883"/>
        <label>1</label>
        <note>4Fe-4S-S-AdoMet</note>
    </ligand>
</feature>
<feature type="binding site" evidence="12">
    <location>
        <position position="71"/>
    </location>
    <ligand>
        <name>GTP</name>
        <dbReference type="ChEBI" id="CHEBI:37565"/>
    </ligand>
</feature>
<comment type="caution">
    <text evidence="14">The sequence shown here is derived from an EMBL/GenBank/DDBJ whole genome shotgun (WGS) entry which is preliminary data.</text>
</comment>
<organism evidence="14 15">
    <name type="scientific">Thermoflavimicrobium daqui</name>
    <dbReference type="NCBI Taxonomy" id="2137476"/>
    <lineage>
        <taxon>Bacteria</taxon>
        <taxon>Bacillati</taxon>
        <taxon>Bacillota</taxon>
        <taxon>Bacilli</taxon>
        <taxon>Bacillales</taxon>
        <taxon>Thermoactinomycetaceae</taxon>
        <taxon>Thermoflavimicrobium</taxon>
    </lineage>
</organism>
<dbReference type="SFLD" id="SFLDG01067">
    <property type="entry name" value="SPASM/twitch_domain_containing"/>
    <property type="match status" value="1"/>
</dbReference>
<keyword evidence="7 12" id="KW-0411">Iron-sulfur</keyword>
<proteinExistence type="inferred from homology"/>
<dbReference type="NCBIfam" id="TIGR02666">
    <property type="entry name" value="moaA"/>
    <property type="match status" value="1"/>
</dbReference>
<evidence type="ECO:0000313" key="15">
    <source>
        <dbReference type="Proteomes" id="UP000251213"/>
    </source>
</evidence>
<dbReference type="GO" id="GO:0046872">
    <property type="term" value="F:metal ion binding"/>
    <property type="evidence" value="ECO:0007669"/>
    <property type="project" value="UniProtKB-KW"/>
</dbReference>
<feature type="binding site" evidence="12">
    <location>
        <position position="17"/>
    </location>
    <ligand>
        <name>GTP</name>
        <dbReference type="ChEBI" id="CHEBI:37565"/>
    </ligand>
</feature>
<feature type="binding site" evidence="12">
    <location>
        <position position="102"/>
    </location>
    <ligand>
        <name>GTP</name>
        <dbReference type="ChEBI" id="CHEBI:37565"/>
    </ligand>
</feature>
<keyword evidence="4 12" id="KW-0479">Metal-binding</keyword>
<evidence type="ECO:0000256" key="10">
    <source>
        <dbReference type="ARBA" id="ARBA00023239"/>
    </source>
</evidence>
<keyword evidence="9 12" id="KW-0501">Molybdenum cofactor biosynthesis</keyword>
<feature type="domain" description="Radical SAM core" evidence="13">
    <location>
        <begin position="8"/>
        <end position="227"/>
    </location>
</feature>
<keyword evidence="8 12" id="KW-0342">GTP-binding</keyword>
<comment type="function">
    <text evidence="12">Catalyzes the cyclization of GTP to (8S)-3',8-cyclo-7,8-dihydroguanosine 5'-triphosphate.</text>
</comment>
<evidence type="ECO:0000256" key="3">
    <source>
        <dbReference type="ARBA" id="ARBA00022691"/>
    </source>
</evidence>
<dbReference type="SMART" id="SM00729">
    <property type="entry name" value="Elp3"/>
    <property type="match status" value="1"/>
</dbReference>
<reference evidence="14 15" key="2">
    <citation type="submission" date="2018-06" db="EMBL/GenBank/DDBJ databases">
        <authorList>
            <person name="Zhirakovskaya E."/>
        </authorList>
    </citation>
    <scope>NUCLEOTIDE SEQUENCE [LARGE SCALE GENOMIC DNA]</scope>
    <source>
        <strain evidence="14 15">FBKL4.011</strain>
    </source>
</reference>
<feature type="binding site" evidence="12">
    <location>
        <position position="126"/>
    </location>
    <ligand>
        <name>S-adenosyl-L-methionine</name>
        <dbReference type="ChEBI" id="CHEBI:59789"/>
    </ligand>
</feature>
<dbReference type="AlphaFoldDB" id="A0A364K733"/>
<dbReference type="SFLD" id="SFLDG01386">
    <property type="entry name" value="main_SPASM_domain-containing"/>
    <property type="match status" value="1"/>
</dbReference>
<dbReference type="GO" id="GO:0061799">
    <property type="term" value="F:cyclic pyranopterin monophosphate synthase activity"/>
    <property type="evidence" value="ECO:0007669"/>
    <property type="project" value="TreeGrafter"/>
</dbReference>
<evidence type="ECO:0000313" key="14">
    <source>
        <dbReference type="EMBL" id="RAL26088.1"/>
    </source>
</evidence>
<dbReference type="HAMAP" id="MF_01225_B">
    <property type="entry name" value="MoaA_B"/>
    <property type="match status" value="1"/>
</dbReference>
<evidence type="ECO:0000256" key="5">
    <source>
        <dbReference type="ARBA" id="ARBA00022741"/>
    </source>
</evidence>